<dbReference type="Proteomes" id="UP000193642">
    <property type="component" value="Unassembled WGS sequence"/>
</dbReference>
<dbReference type="PROSITE" id="PS50822">
    <property type="entry name" value="PIWI"/>
    <property type="match status" value="1"/>
</dbReference>
<accession>A0A1Y2CHK7</accession>
<reference evidence="3 4" key="1">
    <citation type="submission" date="2016-07" db="EMBL/GenBank/DDBJ databases">
        <title>Pervasive Adenine N6-methylation of Active Genes in Fungi.</title>
        <authorList>
            <consortium name="DOE Joint Genome Institute"/>
            <person name="Mondo S.J."/>
            <person name="Dannebaum R.O."/>
            <person name="Kuo R.C."/>
            <person name="Labutti K."/>
            <person name="Haridas S."/>
            <person name="Kuo A."/>
            <person name="Salamov A."/>
            <person name="Ahrendt S.R."/>
            <person name="Lipzen A."/>
            <person name="Sullivan W."/>
            <person name="Andreopoulos W.B."/>
            <person name="Clum A."/>
            <person name="Lindquist E."/>
            <person name="Daum C."/>
            <person name="Ramamoorthy G.K."/>
            <person name="Gryganskyi A."/>
            <person name="Culley D."/>
            <person name="Magnuson J.K."/>
            <person name="James T.Y."/>
            <person name="O'Malley M.A."/>
            <person name="Stajich J.E."/>
            <person name="Spatafora J.W."/>
            <person name="Visel A."/>
            <person name="Grigoriev I.V."/>
        </authorList>
    </citation>
    <scope>NUCLEOTIDE SEQUENCE [LARGE SCALE GENOMIC DNA]</scope>
    <source>
        <strain evidence="3 4">JEL800</strain>
    </source>
</reference>
<feature type="region of interest" description="Disordered" evidence="1">
    <location>
        <begin position="1"/>
        <end position="20"/>
    </location>
</feature>
<evidence type="ECO:0000313" key="3">
    <source>
        <dbReference type="EMBL" id="ORY46314.1"/>
    </source>
</evidence>
<organism evidence="3 4">
    <name type="scientific">Rhizoclosmatium globosum</name>
    <dbReference type="NCBI Taxonomy" id="329046"/>
    <lineage>
        <taxon>Eukaryota</taxon>
        <taxon>Fungi</taxon>
        <taxon>Fungi incertae sedis</taxon>
        <taxon>Chytridiomycota</taxon>
        <taxon>Chytridiomycota incertae sedis</taxon>
        <taxon>Chytridiomycetes</taxon>
        <taxon>Chytridiales</taxon>
        <taxon>Chytriomycetaceae</taxon>
        <taxon>Rhizoclosmatium</taxon>
    </lineage>
</organism>
<dbReference type="InterPro" id="IPR003165">
    <property type="entry name" value="Piwi"/>
</dbReference>
<gene>
    <name evidence="3" type="ORF">BCR33DRAFT_715441</name>
</gene>
<dbReference type="OrthoDB" id="10252740at2759"/>
<dbReference type="STRING" id="329046.A0A1Y2CHK7"/>
<dbReference type="Gene3D" id="3.40.50.2300">
    <property type="match status" value="1"/>
</dbReference>
<evidence type="ECO:0000256" key="1">
    <source>
        <dbReference type="SAM" id="MobiDB-lite"/>
    </source>
</evidence>
<proteinExistence type="predicted"/>
<dbReference type="GO" id="GO:0003676">
    <property type="term" value="F:nucleic acid binding"/>
    <property type="evidence" value="ECO:0007669"/>
    <property type="project" value="InterPro"/>
</dbReference>
<comment type="caution">
    <text evidence="3">The sequence shown here is derived from an EMBL/GenBank/DDBJ whole genome shotgun (WGS) entry which is preliminary data.</text>
</comment>
<protein>
    <recommendedName>
        <fullName evidence="2">Piwi domain-containing protein</fullName>
    </recommendedName>
</protein>
<dbReference type="SMART" id="SM00950">
    <property type="entry name" value="Piwi"/>
    <property type="match status" value="1"/>
</dbReference>
<dbReference type="AlphaFoldDB" id="A0A1Y2CHK7"/>
<evidence type="ECO:0000313" key="4">
    <source>
        <dbReference type="Proteomes" id="UP000193642"/>
    </source>
</evidence>
<dbReference type="PANTHER" id="PTHR22891">
    <property type="entry name" value="EUKARYOTIC TRANSLATION INITIATION FACTOR 2C"/>
    <property type="match status" value="1"/>
</dbReference>
<feature type="compositionally biased region" description="Polar residues" evidence="1">
    <location>
        <begin position="1"/>
        <end position="13"/>
    </location>
</feature>
<dbReference type="InterPro" id="IPR036397">
    <property type="entry name" value="RNaseH_sf"/>
</dbReference>
<dbReference type="InterPro" id="IPR012337">
    <property type="entry name" value="RNaseH-like_sf"/>
</dbReference>
<dbReference type="SUPFAM" id="SSF53098">
    <property type="entry name" value="Ribonuclease H-like"/>
    <property type="match status" value="1"/>
</dbReference>
<evidence type="ECO:0000259" key="2">
    <source>
        <dbReference type="PROSITE" id="PS50822"/>
    </source>
</evidence>
<name>A0A1Y2CHK7_9FUNG</name>
<dbReference type="Pfam" id="PF02171">
    <property type="entry name" value="Piwi"/>
    <property type="match status" value="1"/>
</dbReference>
<dbReference type="EMBL" id="MCGO01000016">
    <property type="protein sequence ID" value="ORY46314.1"/>
    <property type="molecule type" value="Genomic_DNA"/>
</dbReference>
<dbReference type="Gene3D" id="3.30.420.10">
    <property type="entry name" value="Ribonuclease H-like superfamily/Ribonuclease H"/>
    <property type="match status" value="1"/>
</dbReference>
<feature type="domain" description="Piwi" evidence="2">
    <location>
        <begin position="506"/>
        <end position="709"/>
    </location>
</feature>
<keyword evidence="4" id="KW-1185">Reference proteome</keyword>
<sequence>MDPITPASSQPTSPFRGIPPQTRRLVSECRRGTVFAISIQDCHILLISIHNHSRSNAKRHVFNAWKKQLPTLYLATAILTVSALHYKVSLAKPSSFDLKDVRAFIQSESKLEISHQVQQALSWGLKLVRNWQVAVEYTCSELLLNVGVTTCLVFNQGSIAELAAAYLKKPNLESKLSQWIWLFVVCTSDASLVRSKIFSLSEKFDRTKYFTLVPLVSCINQENPATYVGPLTDAQKLRMSLAPDDRFRLIENGIIFLARWGMSVESQMKSVNANIMKVPRMQGKHGHVLKDSSFSSELADYKVHKSGNIGSSVCAVFSTETPEAMKKATLFFDKTKEACFSMEWNWKAHCDTFVWKNDGNVQDTLARAVAEVMKQHGDVAVVTIFCFMTNDITHMQLFEAHEILQSKYQSRLLLVWITGWLGAQLPSLSDYWILALKINRMARFVRPTRLETTRLTTENPAQFVKMVQNTGEEFGMVVERPAIAHQGGAGIREFLSTIKSSRSSKFVLCVVGNGDIASRKLIERCADTELGILTYIVGTQSLDPEYCHFKTVLDLLMLINSKLGGINFVTDFNILSDVSQTEGAMFVAGTIMHPPQYQGQASIGSVVASMDKEYVTYNAEVGVQGPRERIITNLSSKFSGLLKKFETKLRAPSRVIYFRDGVLEENCSYVAKREVDIMKGALKDCGVVDCRITFILVNRNHGRLFFQKDCLNSKKEVDFGTVVNSGESIYFGCECLHV</sequence>